<dbReference type="WBParaSite" id="PDA_v2.g15688.t1">
    <property type="protein sequence ID" value="PDA_v2.g15688.t1"/>
    <property type="gene ID" value="PDA_v2.g15688"/>
</dbReference>
<dbReference type="Proteomes" id="UP000887578">
    <property type="component" value="Unplaced"/>
</dbReference>
<protein>
    <submittedName>
        <fullName evidence="3">Uncharacterized protein</fullName>
    </submittedName>
</protein>
<name>A0A914PLM2_9BILA</name>
<keyword evidence="2" id="KW-1185">Reference proteome</keyword>
<organism evidence="2 3">
    <name type="scientific">Panagrolaimus davidi</name>
    <dbReference type="NCBI Taxonomy" id="227884"/>
    <lineage>
        <taxon>Eukaryota</taxon>
        <taxon>Metazoa</taxon>
        <taxon>Ecdysozoa</taxon>
        <taxon>Nematoda</taxon>
        <taxon>Chromadorea</taxon>
        <taxon>Rhabditida</taxon>
        <taxon>Tylenchina</taxon>
        <taxon>Panagrolaimomorpha</taxon>
        <taxon>Panagrolaimoidea</taxon>
        <taxon>Panagrolaimidae</taxon>
        <taxon>Panagrolaimus</taxon>
    </lineage>
</organism>
<sequence length="101" mass="11979">MGHSRWSHHYYDSQDSQFKDPMILCSDRLYDDNDEFIFEQDELDKESILPTPTSSLDTSVSSEDGIKYSRPKESKSDEKKKQQVFLRIFVLLCKIFLFLNF</sequence>
<feature type="compositionally biased region" description="Basic and acidic residues" evidence="1">
    <location>
        <begin position="64"/>
        <end position="80"/>
    </location>
</feature>
<feature type="region of interest" description="Disordered" evidence="1">
    <location>
        <begin position="46"/>
        <end position="80"/>
    </location>
</feature>
<evidence type="ECO:0000313" key="2">
    <source>
        <dbReference type="Proteomes" id="UP000887578"/>
    </source>
</evidence>
<accession>A0A914PLM2</accession>
<feature type="compositionally biased region" description="Polar residues" evidence="1">
    <location>
        <begin position="50"/>
        <end position="62"/>
    </location>
</feature>
<evidence type="ECO:0000256" key="1">
    <source>
        <dbReference type="SAM" id="MobiDB-lite"/>
    </source>
</evidence>
<dbReference type="AlphaFoldDB" id="A0A914PLM2"/>
<evidence type="ECO:0000313" key="3">
    <source>
        <dbReference type="WBParaSite" id="PDA_v2.g15688.t1"/>
    </source>
</evidence>
<reference evidence="3" key="1">
    <citation type="submission" date="2022-11" db="UniProtKB">
        <authorList>
            <consortium name="WormBaseParasite"/>
        </authorList>
    </citation>
    <scope>IDENTIFICATION</scope>
</reference>
<proteinExistence type="predicted"/>